<organism evidence="4 5">
    <name type="scientific">Streptodolium elevatio</name>
    <dbReference type="NCBI Taxonomy" id="3157996"/>
    <lineage>
        <taxon>Bacteria</taxon>
        <taxon>Bacillati</taxon>
        <taxon>Actinomycetota</taxon>
        <taxon>Actinomycetes</taxon>
        <taxon>Kitasatosporales</taxon>
        <taxon>Streptomycetaceae</taxon>
        <taxon>Streptodolium</taxon>
    </lineage>
</organism>
<accession>A0ABV3DU79</accession>
<dbReference type="RefSeq" id="WP_358362868.1">
    <property type="nucleotide sequence ID" value="NZ_JBEZFP010000150.1"/>
</dbReference>
<evidence type="ECO:0000256" key="1">
    <source>
        <dbReference type="SAM" id="Coils"/>
    </source>
</evidence>
<dbReference type="EMBL" id="JBEZFP010000150">
    <property type="protein sequence ID" value="MEU8139032.1"/>
    <property type="molecule type" value="Genomic_DNA"/>
</dbReference>
<keyword evidence="1" id="KW-0175">Coiled coil</keyword>
<evidence type="ECO:0000313" key="4">
    <source>
        <dbReference type="EMBL" id="MEU8139032.1"/>
    </source>
</evidence>
<sequence>MTAPATLAPRPRLDGTEPCLRPGVDPDLFSPDYESDAALAAAAVYCRACPRIADCLAWAVDAGESGIWAATTTAQRKQLREQHGITTRIPGLTLREVTTMTTALKPSPAAYAPGTPDAVAAELARQDDTDAAADTTIATTTSTTVVDVPVQPKLDPAPAADRSVAHRHGTAGSEPPSVADVIAAARATGDAKLTAQADKTEAAIGTLVALVSGHQALARAEDEVERLAAKLAAAKARVRDIKQGKATTPTTRATKTDTAARRTTDGPKVDPKRVRAWAADNNIECNSQGIVRREVVAAYIEAMNAEGALA</sequence>
<dbReference type="InterPro" id="IPR034768">
    <property type="entry name" value="4FE4S_WBL"/>
</dbReference>
<dbReference type="Pfam" id="PF02467">
    <property type="entry name" value="Whib"/>
    <property type="match status" value="1"/>
</dbReference>
<dbReference type="Proteomes" id="UP001551482">
    <property type="component" value="Unassembled WGS sequence"/>
</dbReference>
<dbReference type="InterPro" id="IPR036625">
    <property type="entry name" value="E3-bd_dom_sf"/>
</dbReference>
<dbReference type="Gene3D" id="4.10.320.10">
    <property type="entry name" value="E3-binding domain"/>
    <property type="match status" value="1"/>
</dbReference>
<proteinExistence type="predicted"/>
<name>A0ABV3DU79_9ACTN</name>
<keyword evidence="5" id="KW-1185">Reference proteome</keyword>
<gene>
    <name evidence="4" type="ORF">AB0C36_36725</name>
</gene>
<feature type="region of interest" description="Disordered" evidence="2">
    <location>
        <begin position="245"/>
        <end position="269"/>
    </location>
</feature>
<evidence type="ECO:0000259" key="3">
    <source>
        <dbReference type="PROSITE" id="PS51674"/>
    </source>
</evidence>
<protein>
    <submittedName>
        <fullName evidence="4">WhiB family transcriptional regulator</fullName>
    </submittedName>
</protein>
<feature type="region of interest" description="Disordered" evidence="2">
    <location>
        <begin position="151"/>
        <end position="177"/>
    </location>
</feature>
<reference evidence="4 5" key="1">
    <citation type="submission" date="2024-06" db="EMBL/GenBank/DDBJ databases">
        <title>The Natural Products Discovery Center: Release of the First 8490 Sequenced Strains for Exploring Actinobacteria Biosynthetic Diversity.</title>
        <authorList>
            <person name="Kalkreuter E."/>
            <person name="Kautsar S.A."/>
            <person name="Yang D."/>
            <person name="Bader C.D."/>
            <person name="Teijaro C.N."/>
            <person name="Fluegel L."/>
            <person name="Davis C.M."/>
            <person name="Simpson J.R."/>
            <person name="Lauterbach L."/>
            <person name="Steele A.D."/>
            <person name="Gui C."/>
            <person name="Meng S."/>
            <person name="Li G."/>
            <person name="Viehrig K."/>
            <person name="Ye F."/>
            <person name="Su P."/>
            <person name="Kiefer A.F."/>
            <person name="Nichols A."/>
            <person name="Cepeda A.J."/>
            <person name="Yan W."/>
            <person name="Fan B."/>
            <person name="Jiang Y."/>
            <person name="Adhikari A."/>
            <person name="Zheng C.-J."/>
            <person name="Schuster L."/>
            <person name="Cowan T.M."/>
            <person name="Smanski M.J."/>
            <person name="Chevrette M.G."/>
            <person name="De Carvalho L.P.S."/>
            <person name="Shen B."/>
        </authorList>
    </citation>
    <scope>NUCLEOTIDE SEQUENCE [LARGE SCALE GENOMIC DNA]</scope>
    <source>
        <strain evidence="4 5">NPDC048946</strain>
    </source>
</reference>
<feature type="compositionally biased region" description="Basic and acidic residues" evidence="2">
    <location>
        <begin position="254"/>
        <end position="269"/>
    </location>
</feature>
<dbReference type="PROSITE" id="PS51674">
    <property type="entry name" value="4FE4S_WBL"/>
    <property type="match status" value="1"/>
</dbReference>
<feature type="domain" description="4Fe-4S Wbl-type" evidence="3">
    <location>
        <begin position="18"/>
        <end position="78"/>
    </location>
</feature>
<evidence type="ECO:0000256" key="2">
    <source>
        <dbReference type="SAM" id="MobiDB-lite"/>
    </source>
</evidence>
<feature type="coiled-coil region" evidence="1">
    <location>
        <begin position="217"/>
        <end position="244"/>
    </location>
</feature>
<comment type="caution">
    <text evidence="4">The sequence shown here is derived from an EMBL/GenBank/DDBJ whole genome shotgun (WGS) entry which is preliminary data.</text>
</comment>
<evidence type="ECO:0000313" key="5">
    <source>
        <dbReference type="Proteomes" id="UP001551482"/>
    </source>
</evidence>